<dbReference type="OrthoDB" id="979394at2"/>
<dbReference type="SUPFAM" id="SSF54534">
    <property type="entry name" value="FKBP-like"/>
    <property type="match status" value="2"/>
</dbReference>
<keyword evidence="6" id="KW-0732">Signal</keyword>
<dbReference type="InterPro" id="IPR050689">
    <property type="entry name" value="FKBP-type_PPIase"/>
</dbReference>
<evidence type="ECO:0000256" key="2">
    <source>
        <dbReference type="ARBA" id="ARBA00023110"/>
    </source>
</evidence>
<accession>A0A315ZUB5</accession>
<comment type="caution">
    <text evidence="8">The sequence shown here is derived from an EMBL/GenBank/DDBJ whole genome shotgun (WGS) entry which is preliminary data.</text>
</comment>
<name>A0A315ZUB5_SEDFL</name>
<dbReference type="InterPro" id="IPR046357">
    <property type="entry name" value="PPIase_dom_sf"/>
</dbReference>
<dbReference type="Gene3D" id="3.10.50.40">
    <property type="match status" value="2"/>
</dbReference>
<dbReference type="PANTHER" id="PTHR10516:SF443">
    <property type="entry name" value="FK506-BINDING PROTEIN 59-RELATED"/>
    <property type="match status" value="1"/>
</dbReference>
<evidence type="ECO:0000313" key="8">
    <source>
        <dbReference type="EMBL" id="PWJ39229.1"/>
    </source>
</evidence>
<dbReference type="PROSITE" id="PS51257">
    <property type="entry name" value="PROKAR_LIPOPROTEIN"/>
    <property type="match status" value="1"/>
</dbReference>
<evidence type="ECO:0000259" key="7">
    <source>
        <dbReference type="PROSITE" id="PS50059"/>
    </source>
</evidence>
<keyword evidence="3 4" id="KW-0413">Isomerase</keyword>
<evidence type="ECO:0000256" key="5">
    <source>
        <dbReference type="RuleBase" id="RU003915"/>
    </source>
</evidence>
<dbReference type="EC" id="5.2.1.8" evidence="5"/>
<organism evidence="8 9">
    <name type="scientific">Sediminitomix flava</name>
    <dbReference type="NCBI Taxonomy" id="379075"/>
    <lineage>
        <taxon>Bacteria</taxon>
        <taxon>Pseudomonadati</taxon>
        <taxon>Bacteroidota</taxon>
        <taxon>Cytophagia</taxon>
        <taxon>Cytophagales</taxon>
        <taxon>Flammeovirgaceae</taxon>
        <taxon>Sediminitomix</taxon>
    </lineage>
</organism>
<evidence type="ECO:0000313" key="9">
    <source>
        <dbReference type="Proteomes" id="UP000245535"/>
    </source>
</evidence>
<evidence type="ECO:0000256" key="3">
    <source>
        <dbReference type="ARBA" id="ARBA00023235"/>
    </source>
</evidence>
<evidence type="ECO:0000256" key="6">
    <source>
        <dbReference type="SAM" id="SignalP"/>
    </source>
</evidence>
<keyword evidence="2 4" id="KW-0697">Rotamase</keyword>
<dbReference type="GO" id="GO:0003755">
    <property type="term" value="F:peptidyl-prolyl cis-trans isomerase activity"/>
    <property type="evidence" value="ECO:0007669"/>
    <property type="project" value="UniProtKB-UniRule"/>
</dbReference>
<proteinExistence type="inferred from homology"/>
<feature type="chain" id="PRO_5016314861" description="Peptidyl-prolyl cis-trans isomerase" evidence="6">
    <location>
        <begin position="22"/>
        <end position="317"/>
    </location>
</feature>
<feature type="domain" description="PPIase FKBP-type" evidence="7">
    <location>
        <begin position="54"/>
        <end position="165"/>
    </location>
</feature>
<feature type="signal peptide" evidence="6">
    <location>
        <begin position="1"/>
        <end position="21"/>
    </location>
</feature>
<feature type="domain" description="PPIase FKBP-type" evidence="7">
    <location>
        <begin position="230"/>
        <end position="316"/>
    </location>
</feature>
<comment type="catalytic activity">
    <reaction evidence="1 4 5">
        <text>[protein]-peptidylproline (omega=180) = [protein]-peptidylproline (omega=0)</text>
        <dbReference type="Rhea" id="RHEA:16237"/>
        <dbReference type="Rhea" id="RHEA-COMP:10747"/>
        <dbReference type="Rhea" id="RHEA-COMP:10748"/>
        <dbReference type="ChEBI" id="CHEBI:83833"/>
        <dbReference type="ChEBI" id="CHEBI:83834"/>
        <dbReference type="EC" id="5.2.1.8"/>
    </reaction>
</comment>
<dbReference type="AlphaFoldDB" id="A0A315ZUB5"/>
<evidence type="ECO:0000256" key="4">
    <source>
        <dbReference type="PROSITE-ProRule" id="PRU00277"/>
    </source>
</evidence>
<dbReference type="Proteomes" id="UP000245535">
    <property type="component" value="Unassembled WGS sequence"/>
</dbReference>
<dbReference type="RefSeq" id="WP_109621068.1">
    <property type="nucleotide sequence ID" value="NZ_QGDO01000006.1"/>
</dbReference>
<dbReference type="PANTHER" id="PTHR10516">
    <property type="entry name" value="PEPTIDYL-PROLYL CIS-TRANS ISOMERASE"/>
    <property type="match status" value="1"/>
</dbReference>
<evidence type="ECO:0000256" key="1">
    <source>
        <dbReference type="ARBA" id="ARBA00000971"/>
    </source>
</evidence>
<reference evidence="8 9" key="1">
    <citation type="submission" date="2018-03" db="EMBL/GenBank/DDBJ databases">
        <title>Genomic Encyclopedia of Archaeal and Bacterial Type Strains, Phase II (KMG-II): from individual species to whole genera.</title>
        <authorList>
            <person name="Goeker M."/>
        </authorList>
    </citation>
    <scope>NUCLEOTIDE SEQUENCE [LARGE SCALE GENOMIC DNA]</scope>
    <source>
        <strain evidence="8 9">DSM 28229</strain>
    </source>
</reference>
<dbReference type="InterPro" id="IPR001179">
    <property type="entry name" value="PPIase_FKBP_dom"/>
</dbReference>
<dbReference type="EMBL" id="QGDO01000006">
    <property type="protein sequence ID" value="PWJ39229.1"/>
    <property type="molecule type" value="Genomic_DNA"/>
</dbReference>
<protein>
    <recommendedName>
        <fullName evidence="5">Peptidyl-prolyl cis-trans isomerase</fullName>
        <ecNumber evidence="5">5.2.1.8</ecNumber>
    </recommendedName>
</protein>
<comment type="similarity">
    <text evidence="5">Belongs to the FKBP-type PPIase family.</text>
</comment>
<dbReference type="Pfam" id="PF00254">
    <property type="entry name" value="FKBP_C"/>
    <property type="match status" value="1"/>
</dbReference>
<keyword evidence="9" id="KW-1185">Reference proteome</keyword>
<gene>
    <name evidence="8" type="ORF">BC781_106130</name>
</gene>
<sequence length="317" mass="34925">MRAKIYTLMLTALSFSMTSCFDDTDDITQENINTIEAFLTENDLLENAVKTSSGSYVVTVEEGSSKNAESNLVLETDYYAYIFDPNAENGEGQYLGISQGFKFIPDSSIFSLGFSEGVQEMTEGQRAEFYIPSGIPAGASPGFSTDVLIPSGAIFKYDTRLKAIRTLAEQNAMEDELIEESLDSLARDVLTEIGELPEPFVIEDLIERLDSGVVKVRILSRGDTTSVTTDSQVNADYQGFFLENGDMFDEAFDTTFELDTTSFVFGFSQGLLNMKQGERALIFIPSRAGYGATGSSDGTIPPFEPIYFDVYVREVTE</sequence>
<dbReference type="PROSITE" id="PS50059">
    <property type="entry name" value="FKBP_PPIASE"/>
    <property type="match status" value="2"/>
</dbReference>